<comment type="caution">
    <text evidence="9">The sequence shown here is derived from an EMBL/GenBank/DDBJ whole genome shotgun (WGS) entry which is preliminary data.</text>
</comment>
<keyword evidence="7 8" id="KW-0472">Membrane</keyword>
<gene>
    <name evidence="9" type="ORF">IAA97_09700</name>
</gene>
<evidence type="ECO:0000313" key="10">
    <source>
        <dbReference type="Proteomes" id="UP000823615"/>
    </source>
</evidence>
<evidence type="ECO:0000256" key="1">
    <source>
        <dbReference type="ARBA" id="ARBA00004651"/>
    </source>
</evidence>
<evidence type="ECO:0000256" key="3">
    <source>
        <dbReference type="ARBA" id="ARBA00022448"/>
    </source>
</evidence>
<dbReference type="CDD" id="cd06550">
    <property type="entry name" value="TM_ABC_iron-siderophores_like"/>
    <property type="match status" value="1"/>
</dbReference>
<comment type="subcellular location">
    <subcellularLocation>
        <location evidence="1">Cell membrane</location>
        <topology evidence="1">Multi-pass membrane protein</topology>
    </subcellularLocation>
</comment>
<evidence type="ECO:0000256" key="6">
    <source>
        <dbReference type="ARBA" id="ARBA00022989"/>
    </source>
</evidence>
<dbReference type="SUPFAM" id="SSF81345">
    <property type="entry name" value="ABC transporter involved in vitamin B12 uptake, BtuC"/>
    <property type="match status" value="1"/>
</dbReference>
<feature type="transmembrane region" description="Helical" evidence="8">
    <location>
        <begin position="214"/>
        <end position="231"/>
    </location>
</feature>
<dbReference type="Gene3D" id="1.10.3470.10">
    <property type="entry name" value="ABC transporter involved in vitamin B12 uptake, BtuC"/>
    <property type="match status" value="1"/>
</dbReference>
<evidence type="ECO:0000256" key="7">
    <source>
        <dbReference type="ARBA" id="ARBA00023136"/>
    </source>
</evidence>
<keyword evidence="6 8" id="KW-1133">Transmembrane helix</keyword>
<evidence type="ECO:0000256" key="4">
    <source>
        <dbReference type="ARBA" id="ARBA00022475"/>
    </source>
</evidence>
<dbReference type="EMBL" id="JADIMT010000109">
    <property type="protein sequence ID" value="MBO8437230.1"/>
    <property type="molecule type" value="Genomic_DNA"/>
</dbReference>
<dbReference type="GO" id="GO:0022857">
    <property type="term" value="F:transmembrane transporter activity"/>
    <property type="evidence" value="ECO:0007669"/>
    <property type="project" value="InterPro"/>
</dbReference>
<feature type="transmembrane region" description="Helical" evidence="8">
    <location>
        <begin position="251"/>
        <end position="280"/>
    </location>
</feature>
<dbReference type="Pfam" id="PF01032">
    <property type="entry name" value="FecCD"/>
    <property type="match status" value="1"/>
</dbReference>
<dbReference type="PANTHER" id="PTHR30472:SF70">
    <property type="entry name" value="MOLYBDATE IMPORT SYSTEM PERMEASE PROTEIN MOLB"/>
    <property type="match status" value="1"/>
</dbReference>
<evidence type="ECO:0000256" key="2">
    <source>
        <dbReference type="ARBA" id="ARBA00007935"/>
    </source>
</evidence>
<keyword evidence="4" id="KW-1003">Cell membrane</keyword>
<evidence type="ECO:0000313" key="9">
    <source>
        <dbReference type="EMBL" id="MBO8437230.1"/>
    </source>
</evidence>
<evidence type="ECO:0000256" key="5">
    <source>
        <dbReference type="ARBA" id="ARBA00022692"/>
    </source>
</evidence>
<dbReference type="AlphaFoldDB" id="A0A9D9E3G7"/>
<keyword evidence="3" id="KW-0813">Transport</keyword>
<proteinExistence type="inferred from homology"/>
<feature type="transmembrane region" description="Helical" evidence="8">
    <location>
        <begin position="160"/>
        <end position="185"/>
    </location>
</feature>
<reference evidence="9" key="2">
    <citation type="journal article" date="2021" name="PeerJ">
        <title>Extensive microbial diversity within the chicken gut microbiome revealed by metagenomics and culture.</title>
        <authorList>
            <person name="Gilroy R."/>
            <person name="Ravi A."/>
            <person name="Getino M."/>
            <person name="Pursley I."/>
            <person name="Horton D.L."/>
            <person name="Alikhan N.F."/>
            <person name="Baker D."/>
            <person name="Gharbi K."/>
            <person name="Hall N."/>
            <person name="Watson M."/>
            <person name="Adriaenssens E.M."/>
            <person name="Foster-Nyarko E."/>
            <person name="Jarju S."/>
            <person name="Secka A."/>
            <person name="Antonio M."/>
            <person name="Oren A."/>
            <person name="Chaudhuri R.R."/>
            <person name="La Ragione R."/>
            <person name="Hildebrand F."/>
            <person name="Pallen M.J."/>
        </authorList>
    </citation>
    <scope>NUCLEOTIDE SEQUENCE</scope>
    <source>
        <strain evidence="9">7293</strain>
    </source>
</reference>
<accession>A0A9D9E3G7</accession>
<sequence length="349" mass="37367">MQSLKSLRRNILHRTSRIPVIFILLIIYIAVFILSFSIGRFPVGPVELIKILLSKVFPIEADWSAQAESVVFNIRLPRIIASSLIGAGLSLSGLIFQMIFRNPMVSPDVLGTSTGAGFGASLALLWALPSFSVPLMAFATGILAVMLVWAIASRVPSNQVLGLILGGIMISSLFQSGTSFIKLVADPEDELPAITYFLMGSLSGAGMDEVKMLLPPMVISIIPMLLLSWRMNLLSLPEEEALSLGVNTKAIRGIAIIAATLMTASTVAVAGVIGWVGLVIPHITRMLTGTDGRKTIPSSLILGASFLTIVDTVSRSVTYSEIPIGILTSFIGAPFFLYLIIKEGKRNVA</sequence>
<keyword evidence="5 8" id="KW-0812">Transmembrane</keyword>
<name>A0A9D9E3G7_9SPIO</name>
<feature type="transmembrane region" description="Helical" evidence="8">
    <location>
        <begin position="79"/>
        <end position="100"/>
    </location>
</feature>
<feature type="transmembrane region" description="Helical" evidence="8">
    <location>
        <begin position="20"/>
        <end position="38"/>
    </location>
</feature>
<feature type="transmembrane region" description="Helical" evidence="8">
    <location>
        <begin position="134"/>
        <end position="153"/>
    </location>
</feature>
<dbReference type="GO" id="GO:0033214">
    <property type="term" value="P:siderophore-iron import into cell"/>
    <property type="evidence" value="ECO:0007669"/>
    <property type="project" value="TreeGrafter"/>
</dbReference>
<comment type="similarity">
    <text evidence="2">Belongs to the binding-protein-dependent transport system permease family. FecCD subfamily.</text>
</comment>
<dbReference type="PANTHER" id="PTHR30472">
    <property type="entry name" value="FERRIC ENTEROBACTIN TRANSPORT SYSTEM PERMEASE PROTEIN"/>
    <property type="match status" value="1"/>
</dbReference>
<feature type="transmembrane region" description="Helical" evidence="8">
    <location>
        <begin position="109"/>
        <end position="128"/>
    </location>
</feature>
<evidence type="ECO:0000256" key="8">
    <source>
        <dbReference type="SAM" id="Phobius"/>
    </source>
</evidence>
<dbReference type="InterPro" id="IPR037294">
    <property type="entry name" value="ABC_BtuC-like"/>
</dbReference>
<dbReference type="GO" id="GO:0005886">
    <property type="term" value="C:plasma membrane"/>
    <property type="evidence" value="ECO:0007669"/>
    <property type="project" value="UniProtKB-SubCell"/>
</dbReference>
<dbReference type="FunFam" id="1.10.3470.10:FF:000001">
    <property type="entry name" value="Vitamin B12 ABC transporter permease BtuC"/>
    <property type="match status" value="1"/>
</dbReference>
<reference evidence="9" key="1">
    <citation type="submission" date="2020-10" db="EMBL/GenBank/DDBJ databases">
        <authorList>
            <person name="Gilroy R."/>
        </authorList>
    </citation>
    <scope>NUCLEOTIDE SEQUENCE</scope>
    <source>
        <strain evidence="9">7293</strain>
    </source>
</reference>
<dbReference type="Proteomes" id="UP000823615">
    <property type="component" value="Unassembled WGS sequence"/>
</dbReference>
<organism evidence="9 10">
    <name type="scientific">Candidatus Ornithospirochaeta stercoripullorum</name>
    <dbReference type="NCBI Taxonomy" id="2840899"/>
    <lineage>
        <taxon>Bacteria</taxon>
        <taxon>Pseudomonadati</taxon>
        <taxon>Spirochaetota</taxon>
        <taxon>Spirochaetia</taxon>
        <taxon>Spirochaetales</taxon>
        <taxon>Spirochaetaceae</taxon>
        <taxon>Spirochaetaceae incertae sedis</taxon>
        <taxon>Candidatus Ornithospirochaeta</taxon>
    </lineage>
</organism>
<feature type="transmembrane region" description="Helical" evidence="8">
    <location>
        <begin position="322"/>
        <end position="341"/>
    </location>
</feature>
<protein>
    <submittedName>
        <fullName evidence="9">Iron ABC transporter permease</fullName>
    </submittedName>
</protein>
<dbReference type="InterPro" id="IPR000522">
    <property type="entry name" value="ABC_transptr_permease_BtuC"/>
</dbReference>